<organism evidence="1">
    <name type="scientific">termite gut metagenome</name>
    <dbReference type="NCBI Taxonomy" id="433724"/>
    <lineage>
        <taxon>unclassified sequences</taxon>
        <taxon>metagenomes</taxon>
        <taxon>organismal metagenomes</taxon>
    </lineage>
</organism>
<dbReference type="AlphaFoldDB" id="A0A5J4RXE1"/>
<accession>A0A5J4RXE1</accession>
<dbReference type="EMBL" id="SNRY01000676">
    <property type="protein sequence ID" value="KAA6337711.1"/>
    <property type="molecule type" value="Genomic_DNA"/>
</dbReference>
<comment type="caution">
    <text evidence="1">The sequence shown here is derived from an EMBL/GenBank/DDBJ whole genome shotgun (WGS) entry which is preliminary data.</text>
</comment>
<proteinExistence type="predicted"/>
<sequence length="55" mass="6472">MRESFSEFNIKERGYRFQVDSSKYIIFTSEVSFTDWFYNGVVFGRILSGDMVVVS</sequence>
<protein>
    <submittedName>
        <fullName evidence="1">Uncharacterized protein</fullName>
    </submittedName>
</protein>
<reference evidence="1" key="1">
    <citation type="submission" date="2019-03" db="EMBL/GenBank/DDBJ databases">
        <title>Single cell metagenomics reveals metabolic interactions within the superorganism composed of flagellate Streblomastix strix and complex community of Bacteroidetes bacteria on its surface.</title>
        <authorList>
            <person name="Treitli S.C."/>
            <person name="Kolisko M."/>
            <person name="Husnik F."/>
            <person name="Keeling P."/>
            <person name="Hampl V."/>
        </authorList>
    </citation>
    <scope>NUCLEOTIDE SEQUENCE</scope>
    <source>
        <strain evidence="1">STM</strain>
    </source>
</reference>
<evidence type="ECO:0000313" key="1">
    <source>
        <dbReference type="EMBL" id="KAA6337711.1"/>
    </source>
</evidence>
<gene>
    <name evidence="1" type="ORF">EZS27_014231</name>
</gene>
<name>A0A5J4RXE1_9ZZZZ</name>